<dbReference type="PANTHER" id="PTHR42693:SF33">
    <property type="entry name" value="ARYLSULFATASE"/>
    <property type="match status" value="1"/>
</dbReference>
<dbReference type="Gene3D" id="3.30.1120.10">
    <property type="match status" value="1"/>
</dbReference>
<sequence length="468" mass="53111">MGKKNGTLKIHEMISKQKIRLFTACFFQLLCYQLAAQEKPNIILILTDDMGFSDISCYGGKFVETPNIDQLAAEGSRYTQYYSASPICSPSRVSLLTGMFPAKWNFTNFLNTTKANKNAQQADFLDPNAPSIARVFQNAGYATGHFGKWHMGGGRDVTNAPSIKKYGFDAYNSTWESPDPDPLLTSSNWIWAKTDSVKRWERTKYFVDKTLDFLKANKNKPCFINLWPDDVHTPWVPKTEGEYNGKFPLNPKEEATFKLVLKEYDKQIGRLLSGIKSLGIENNTIIIFTSDNGPLPSFNGTRANGLRGSKLSLYEGGTRMPFIIKWPRHIPAKKLDTLSVINSTDLFPSLAEMAGLKLSKNYKSDGENRSAIFFGKTAKRKKDMYWEYGRDVKNFNYPDGKDKSPNLAIRSGDWKLLLNHDGSEPELYNILNDKNETLNLTVQKPKLTKKLSSNLLKWWNNLPKLENN</sequence>
<dbReference type="Gene3D" id="3.40.720.10">
    <property type="entry name" value="Alkaline Phosphatase, subunit A"/>
    <property type="match status" value="1"/>
</dbReference>
<dbReference type="InterPro" id="IPR050738">
    <property type="entry name" value="Sulfatase"/>
</dbReference>
<evidence type="ECO:0000259" key="5">
    <source>
        <dbReference type="Pfam" id="PF00884"/>
    </source>
</evidence>
<keyword evidence="4" id="KW-0106">Calcium</keyword>
<protein>
    <submittedName>
        <fullName evidence="6">N-acetylgalactosamine-6-sulfatase</fullName>
    </submittedName>
</protein>
<dbReference type="InterPro" id="IPR000917">
    <property type="entry name" value="Sulfatase_N"/>
</dbReference>
<keyword evidence="7" id="KW-1185">Reference proteome</keyword>
<reference evidence="6 7" key="1">
    <citation type="submission" date="2019-06" db="EMBL/GenBank/DDBJ databases">
        <title>Whole genome shotgun sequence of Flavobacterium flevense NBRC 14960.</title>
        <authorList>
            <person name="Hosoyama A."/>
            <person name="Uohara A."/>
            <person name="Ohji S."/>
            <person name="Ichikawa N."/>
        </authorList>
    </citation>
    <scope>NUCLEOTIDE SEQUENCE [LARGE SCALE GENOMIC DNA]</scope>
    <source>
        <strain evidence="6 7">NBRC 14960</strain>
    </source>
</reference>
<dbReference type="SUPFAM" id="SSF53649">
    <property type="entry name" value="Alkaline phosphatase-like"/>
    <property type="match status" value="1"/>
</dbReference>
<comment type="similarity">
    <text evidence="1">Belongs to the sulfatase family.</text>
</comment>
<keyword evidence="3" id="KW-0378">Hydrolase</keyword>
<evidence type="ECO:0000256" key="3">
    <source>
        <dbReference type="ARBA" id="ARBA00022801"/>
    </source>
</evidence>
<gene>
    <name evidence="6" type="ORF">FFL01_22950</name>
</gene>
<comment type="caution">
    <text evidence="6">The sequence shown here is derived from an EMBL/GenBank/DDBJ whole genome shotgun (WGS) entry which is preliminary data.</text>
</comment>
<evidence type="ECO:0000313" key="7">
    <source>
        <dbReference type="Proteomes" id="UP000316775"/>
    </source>
</evidence>
<dbReference type="PROSITE" id="PS00523">
    <property type="entry name" value="SULFATASE_1"/>
    <property type="match status" value="1"/>
</dbReference>
<evidence type="ECO:0000256" key="4">
    <source>
        <dbReference type="ARBA" id="ARBA00022837"/>
    </source>
</evidence>
<evidence type="ECO:0000256" key="2">
    <source>
        <dbReference type="ARBA" id="ARBA00022723"/>
    </source>
</evidence>
<organism evidence="6 7">
    <name type="scientific">Flavobacterium flevense</name>
    <dbReference type="NCBI Taxonomy" id="983"/>
    <lineage>
        <taxon>Bacteria</taxon>
        <taxon>Pseudomonadati</taxon>
        <taxon>Bacteroidota</taxon>
        <taxon>Flavobacteriia</taxon>
        <taxon>Flavobacteriales</taxon>
        <taxon>Flavobacteriaceae</taxon>
        <taxon>Flavobacterium</taxon>
    </lineage>
</organism>
<dbReference type="AlphaFoldDB" id="A0A4Y4AXB9"/>
<dbReference type="GO" id="GO:0046872">
    <property type="term" value="F:metal ion binding"/>
    <property type="evidence" value="ECO:0007669"/>
    <property type="project" value="UniProtKB-KW"/>
</dbReference>
<dbReference type="STRING" id="983.SAMN05443543_1158"/>
<dbReference type="GO" id="GO:0004065">
    <property type="term" value="F:arylsulfatase activity"/>
    <property type="evidence" value="ECO:0007669"/>
    <property type="project" value="TreeGrafter"/>
</dbReference>
<dbReference type="Proteomes" id="UP000316775">
    <property type="component" value="Unassembled WGS sequence"/>
</dbReference>
<dbReference type="PANTHER" id="PTHR42693">
    <property type="entry name" value="ARYLSULFATASE FAMILY MEMBER"/>
    <property type="match status" value="1"/>
</dbReference>
<feature type="domain" description="Sulfatase N-terminal" evidence="5">
    <location>
        <begin position="40"/>
        <end position="355"/>
    </location>
</feature>
<dbReference type="InterPro" id="IPR024607">
    <property type="entry name" value="Sulfatase_CS"/>
</dbReference>
<accession>A0A4Y4AXB9</accession>
<proteinExistence type="inferred from homology"/>
<dbReference type="Pfam" id="PF00884">
    <property type="entry name" value="Sulfatase"/>
    <property type="match status" value="1"/>
</dbReference>
<evidence type="ECO:0000256" key="1">
    <source>
        <dbReference type="ARBA" id="ARBA00008779"/>
    </source>
</evidence>
<dbReference type="InterPro" id="IPR017850">
    <property type="entry name" value="Alkaline_phosphatase_core_sf"/>
</dbReference>
<name>A0A4Y4AXB9_9FLAO</name>
<dbReference type="EMBL" id="BJNP01000025">
    <property type="protein sequence ID" value="GEC72756.1"/>
    <property type="molecule type" value="Genomic_DNA"/>
</dbReference>
<keyword evidence="2" id="KW-0479">Metal-binding</keyword>
<evidence type="ECO:0000313" key="6">
    <source>
        <dbReference type="EMBL" id="GEC72756.1"/>
    </source>
</evidence>